<comment type="caution">
    <text evidence="4">The sequence shown here is derived from an EMBL/GenBank/DDBJ whole genome shotgun (WGS) entry which is preliminary data.</text>
</comment>
<dbReference type="Pfam" id="PF21021">
    <property type="entry name" value="FAF1"/>
    <property type="match status" value="1"/>
</dbReference>
<dbReference type="InterPro" id="IPR006577">
    <property type="entry name" value="UAS"/>
</dbReference>
<evidence type="ECO:0000259" key="3">
    <source>
        <dbReference type="PROSITE" id="PS50033"/>
    </source>
</evidence>
<dbReference type="AlphaFoldDB" id="A0ABD0YEC7"/>
<proteinExistence type="predicted"/>
<organism evidence="4 5">
    <name type="scientific">Ranatra chinensis</name>
    <dbReference type="NCBI Taxonomy" id="642074"/>
    <lineage>
        <taxon>Eukaryota</taxon>
        <taxon>Metazoa</taxon>
        <taxon>Ecdysozoa</taxon>
        <taxon>Arthropoda</taxon>
        <taxon>Hexapoda</taxon>
        <taxon>Insecta</taxon>
        <taxon>Pterygota</taxon>
        <taxon>Neoptera</taxon>
        <taxon>Paraneoptera</taxon>
        <taxon>Hemiptera</taxon>
        <taxon>Heteroptera</taxon>
        <taxon>Panheteroptera</taxon>
        <taxon>Nepomorpha</taxon>
        <taxon>Nepidae</taxon>
        <taxon>Ranatrinae</taxon>
        <taxon>Ranatra</taxon>
    </lineage>
</organism>
<dbReference type="Gene3D" id="3.10.20.90">
    <property type="entry name" value="Phosphatidylinositol 3-kinase Catalytic Subunit, Chain A, domain 1"/>
    <property type="match status" value="1"/>
</dbReference>
<accession>A0ABD0YEC7</accession>
<sequence>MDSEDSSPEEYEDASETFTVEDEMFVDEMPRRVEPLIPDDVDDEATGAVHFSDAFSRRYGDSHPEFFPGTLEDAIKEACMKPAKERKLLALYLHHDRSVLANVFCTELLCFESVLQTLAAYFVIWGWDITNDANKNKFLASVTQSLGIAVAETISSIQMDNLPALIIITRSRSNTELFTVINGNIGVSELLTLLIHAVDYYSDLQKEEMKEEEERTKRELIKIEQDQAFQQSLLLDRAKEEAKRQQEIMASKERERLAKEKQEMETKRQAERLAIQSKLPEEPEESCGSNTIKIRFRCPGQKILERRFLESQNLELLFNYLTVEGYRTDEYKVILSWPRRDVSTFTSNAAYVLLDDYYRCDMFI</sequence>
<dbReference type="SUPFAM" id="SSF52833">
    <property type="entry name" value="Thioredoxin-like"/>
    <property type="match status" value="1"/>
</dbReference>
<dbReference type="Proteomes" id="UP001558652">
    <property type="component" value="Unassembled WGS sequence"/>
</dbReference>
<evidence type="ECO:0000313" key="5">
    <source>
        <dbReference type="Proteomes" id="UP001558652"/>
    </source>
</evidence>
<dbReference type="SMART" id="SM00594">
    <property type="entry name" value="UAS"/>
    <property type="match status" value="1"/>
</dbReference>
<dbReference type="EMBL" id="JBFDAA010000008">
    <property type="protein sequence ID" value="KAL1129663.1"/>
    <property type="molecule type" value="Genomic_DNA"/>
</dbReference>
<gene>
    <name evidence="4" type="ORF">AAG570_012608</name>
</gene>
<feature type="domain" description="UBX" evidence="3">
    <location>
        <begin position="287"/>
        <end position="355"/>
    </location>
</feature>
<feature type="region of interest" description="Disordered" evidence="2">
    <location>
        <begin position="1"/>
        <end position="20"/>
    </location>
</feature>
<dbReference type="InterPro" id="IPR049483">
    <property type="entry name" value="FAF1_2-like_UAS"/>
</dbReference>
<dbReference type="Gene3D" id="3.40.30.10">
    <property type="entry name" value="Glutaredoxin"/>
    <property type="match status" value="1"/>
</dbReference>
<keyword evidence="1" id="KW-0175">Coiled coil</keyword>
<reference evidence="4 5" key="1">
    <citation type="submission" date="2024-07" db="EMBL/GenBank/DDBJ databases">
        <title>Chromosome-level genome assembly of the water stick insect Ranatra chinensis (Heteroptera: Nepidae).</title>
        <authorList>
            <person name="Liu X."/>
        </authorList>
    </citation>
    <scope>NUCLEOTIDE SEQUENCE [LARGE SCALE GENOMIC DNA]</scope>
    <source>
        <strain evidence="4">Cailab_2021Rc</strain>
        <tissue evidence="4">Muscle</tissue>
    </source>
</reference>
<dbReference type="InterPro" id="IPR036249">
    <property type="entry name" value="Thioredoxin-like_sf"/>
</dbReference>
<evidence type="ECO:0000256" key="1">
    <source>
        <dbReference type="SAM" id="Coils"/>
    </source>
</evidence>
<dbReference type="Pfam" id="PF00789">
    <property type="entry name" value="UBX"/>
    <property type="match status" value="1"/>
</dbReference>
<protein>
    <recommendedName>
        <fullName evidence="3">UBX domain-containing protein</fullName>
    </recommendedName>
</protein>
<name>A0ABD0YEC7_9HEMI</name>
<keyword evidence="5" id="KW-1185">Reference proteome</keyword>
<dbReference type="InterPro" id="IPR050730">
    <property type="entry name" value="UBX_domain-protein"/>
</dbReference>
<dbReference type="InterPro" id="IPR001012">
    <property type="entry name" value="UBX_dom"/>
</dbReference>
<dbReference type="PROSITE" id="PS50033">
    <property type="entry name" value="UBX"/>
    <property type="match status" value="1"/>
</dbReference>
<dbReference type="PANTHER" id="PTHR23322:SF96">
    <property type="entry name" value="FAS-ASSOCIATED FACTOR 1"/>
    <property type="match status" value="1"/>
</dbReference>
<dbReference type="PANTHER" id="PTHR23322">
    <property type="entry name" value="FAS-ASSOCIATED PROTEIN"/>
    <property type="match status" value="1"/>
</dbReference>
<dbReference type="InterPro" id="IPR029071">
    <property type="entry name" value="Ubiquitin-like_domsf"/>
</dbReference>
<evidence type="ECO:0000256" key="2">
    <source>
        <dbReference type="SAM" id="MobiDB-lite"/>
    </source>
</evidence>
<evidence type="ECO:0000313" key="4">
    <source>
        <dbReference type="EMBL" id="KAL1129663.1"/>
    </source>
</evidence>
<dbReference type="SUPFAM" id="SSF54236">
    <property type="entry name" value="Ubiquitin-like"/>
    <property type="match status" value="1"/>
</dbReference>
<feature type="coiled-coil region" evidence="1">
    <location>
        <begin position="206"/>
        <end position="274"/>
    </location>
</feature>